<organism evidence="2 3">
    <name type="scientific">Kitasatospora xanthocidica</name>
    <dbReference type="NCBI Taxonomy" id="83382"/>
    <lineage>
        <taxon>Bacteria</taxon>
        <taxon>Bacillati</taxon>
        <taxon>Actinomycetota</taxon>
        <taxon>Actinomycetes</taxon>
        <taxon>Kitasatosporales</taxon>
        <taxon>Streptomycetaceae</taxon>
        <taxon>Kitasatospora</taxon>
    </lineage>
</organism>
<gene>
    <name evidence="2" type="ORF">DR950_11480</name>
</gene>
<protein>
    <submittedName>
        <fullName evidence="2">Uncharacterized protein</fullName>
    </submittedName>
</protein>
<feature type="signal peptide" evidence="1">
    <location>
        <begin position="1"/>
        <end position="26"/>
    </location>
</feature>
<sequence length="108" mass="11524">MRLRNAMLAAASAVALVLAVPFSANAATGDFLYKVGPGVPVGLADPQSRECIDLPWTTEEDPGFAPENRTQSTATVFLDFGCSGDVFYVMNPGKKLGDRLKLRSVVFS</sequence>
<keyword evidence="1" id="KW-0732">Signal</keyword>
<comment type="caution">
    <text evidence="2">The sequence shown here is derived from an EMBL/GenBank/DDBJ whole genome shotgun (WGS) entry which is preliminary data.</text>
</comment>
<name>A0A372ZR25_9ACTN</name>
<proteinExistence type="predicted"/>
<keyword evidence="3" id="KW-1185">Reference proteome</keyword>
<dbReference type="Proteomes" id="UP000263377">
    <property type="component" value="Unassembled WGS sequence"/>
</dbReference>
<evidence type="ECO:0000256" key="1">
    <source>
        <dbReference type="SAM" id="SignalP"/>
    </source>
</evidence>
<reference evidence="2 3" key="1">
    <citation type="submission" date="2018-08" db="EMBL/GenBank/DDBJ databases">
        <title>Diversity &amp; Physiological Properties of Lignin-Decomposing Actinobacteria from Soil.</title>
        <authorList>
            <person name="Roh S.G."/>
            <person name="Kim S.B."/>
        </authorList>
    </citation>
    <scope>NUCLEOTIDE SEQUENCE [LARGE SCALE GENOMIC DNA]</scope>
    <source>
        <strain evidence="2 3">MMS17-GH009</strain>
    </source>
</reference>
<dbReference type="RefSeq" id="WP_049658296.1">
    <property type="nucleotide sequence ID" value="NZ_QVIG01000001.1"/>
</dbReference>
<dbReference type="AlphaFoldDB" id="A0A372ZR25"/>
<accession>A0A372ZR25</accession>
<feature type="chain" id="PRO_5017010418" evidence="1">
    <location>
        <begin position="27"/>
        <end position="108"/>
    </location>
</feature>
<evidence type="ECO:0000313" key="2">
    <source>
        <dbReference type="EMBL" id="RGD58326.1"/>
    </source>
</evidence>
<evidence type="ECO:0000313" key="3">
    <source>
        <dbReference type="Proteomes" id="UP000263377"/>
    </source>
</evidence>
<dbReference type="EMBL" id="QVIG01000001">
    <property type="protein sequence ID" value="RGD58326.1"/>
    <property type="molecule type" value="Genomic_DNA"/>
</dbReference>